<dbReference type="AlphaFoldDB" id="A0A2S2QGM5"/>
<accession>A0A2S2QGM5</accession>
<dbReference type="EMBL" id="GGMS01007648">
    <property type="protein sequence ID" value="MBY76851.1"/>
    <property type="molecule type" value="Transcribed_RNA"/>
</dbReference>
<name>A0A2S2QGM5_9HEMI</name>
<proteinExistence type="predicted"/>
<sequence length="137" mass="15794">MCVYIYIYIRPVADNVRINIDEKLRSFTCTHRISHKRTQDSVLPRARILRVRRFECVYDLLSPPPSEVCHRHRRRRCRCAVTAVRARLNTDAAGGHAYPVDLYASDWMATRTREQPPACSARAPPIISACENPTRTT</sequence>
<protein>
    <submittedName>
        <fullName evidence="1">Uncharacterized protein</fullName>
    </submittedName>
</protein>
<gene>
    <name evidence="1" type="ORF">g.78323</name>
</gene>
<organism evidence="1">
    <name type="scientific">Sipha flava</name>
    <name type="common">yellow sugarcane aphid</name>
    <dbReference type="NCBI Taxonomy" id="143950"/>
    <lineage>
        <taxon>Eukaryota</taxon>
        <taxon>Metazoa</taxon>
        <taxon>Ecdysozoa</taxon>
        <taxon>Arthropoda</taxon>
        <taxon>Hexapoda</taxon>
        <taxon>Insecta</taxon>
        <taxon>Pterygota</taxon>
        <taxon>Neoptera</taxon>
        <taxon>Paraneoptera</taxon>
        <taxon>Hemiptera</taxon>
        <taxon>Sternorrhyncha</taxon>
        <taxon>Aphidomorpha</taxon>
        <taxon>Aphidoidea</taxon>
        <taxon>Aphididae</taxon>
        <taxon>Sipha</taxon>
    </lineage>
</organism>
<reference evidence="1" key="1">
    <citation type="submission" date="2018-04" db="EMBL/GenBank/DDBJ databases">
        <title>Transcriptome assembly of Sipha flava.</title>
        <authorList>
            <person name="Scully E.D."/>
            <person name="Geib S.M."/>
            <person name="Palmer N.A."/>
            <person name="Koch K."/>
            <person name="Bradshaw J."/>
            <person name="Heng-Moss T."/>
            <person name="Sarath G."/>
        </authorList>
    </citation>
    <scope>NUCLEOTIDE SEQUENCE</scope>
</reference>
<evidence type="ECO:0000313" key="1">
    <source>
        <dbReference type="EMBL" id="MBY76851.1"/>
    </source>
</evidence>